<evidence type="ECO:0000256" key="2">
    <source>
        <dbReference type="ARBA" id="ARBA00022692"/>
    </source>
</evidence>
<dbReference type="UniPathway" id="UPA00895"/>
<comment type="caution">
    <text evidence="7">The sequence shown here is derived from an EMBL/GenBank/DDBJ whole genome shotgun (WGS) entry which is preliminary data.</text>
</comment>
<accession>A0A3N0EF65</accession>
<feature type="transmembrane region" description="Helical" evidence="5">
    <location>
        <begin position="27"/>
        <end position="45"/>
    </location>
</feature>
<evidence type="ECO:0000313" key="7">
    <source>
        <dbReference type="EMBL" id="RNL86505.1"/>
    </source>
</evidence>
<gene>
    <name evidence="7" type="ORF">EFW17_04695</name>
</gene>
<protein>
    <submittedName>
        <fullName evidence="7">DoxX family membrane protein</fullName>
    </submittedName>
</protein>
<organism evidence="7 8">
    <name type="scientific">Halostreptopolyspora alba</name>
    <dbReference type="NCBI Taxonomy" id="2487137"/>
    <lineage>
        <taxon>Bacteria</taxon>
        <taxon>Bacillati</taxon>
        <taxon>Actinomycetota</taxon>
        <taxon>Actinomycetes</taxon>
        <taxon>Streptosporangiales</taxon>
        <taxon>Nocardiopsidaceae</taxon>
        <taxon>Halostreptopolyspora</taxon>
    </lineage>
</organism>
<dbReference type="Proteomes" id="UP000269198">
    <property type="component" value="Unassembled WGS sequence"/>
</dbReference>
<evidence type="ECO:0000256" key="1">
    <source>
        <dbReference type="ARBA" id="ARBA00004141"/>
    </source>
</evidence>
<dbReference type="OrthoDB" id="5422529at2"/>
<name>A0A3N0EF65_9ACTN</name>
<evidence type="ECO:0000259" key="6">
    <source>
        <dbReference type="Pfam" id="PF07291"/>
    </source>
</evidence>
<keyword evidence="3 5" id="KW-1133">Transmembrane helix</keyword>
<keyword evidence="4 5" id="KW-0472">Membrane</keyword>
<comment type="subcellular location">
    <subcellularLocation>
        <location evidence="1">Membrane</location>
        <topology evidence="1">Multi-pass membrane protein</topology>
    </subcellularLocation>
</comment>
<keyword evidence="2 5" id="KW-0812">Transmembrane</keyword>
<dbReference type="Pfam" id="PF07291">
    <property type="entry name" value="MauE"/>
    <property type="match status" value="1"/>
</dbReference>
<dbReference type="AlphaFoldDB" id="A0A3N0EF65"/>
<evidence type="ECO:0000256" key="3">
    <source>
        <dbReference type="ARBA" id="ARBA00022989"/>
    </source>
</evidence>
<dbReference type="RefSeq" id="WP_123200030.1">
    <property type="nucleotide sequence ID" value="NZ_RJMB01000003.1"/>
</dbReference>
<dbReference type="InterPro" id="IPR009908">
    <property type="entry name" value="Methylamine_util_MauE"/>
</dbReference>
<evidence type="ECO:0000256" key="4">
    <source>
        <dbReference type="ARBA" id="ARBA00023136"/>
    </source>
</evidence>
<dbReference type="EMBL" id="RJMB01000003">
    <property type="protein sequence ID" value="RNL86505.1"/>
    <property type="molecule type" value="Genomic_DNA"/>
</dbReference>
<dbReference type="GO" id="GO:0016020">
    <property type="term" value="C:membrane"/>
    <property type="evidence" value="ECO:0007669"/>
    <property type="project" value="UniProtKB-SubCell"/>
</dbReference>
<evidence type="ECO:0000256" key="5">
    <source>
        <dbReference type="SAM" id="Phobius"/>
    </source>
</evidence>
<keyword evidence="8" id="KW-1185">Reference proteome</keyword>
<reference evidence="7 8" key="1">
    <citation type="submission" date="2018-11" db="EMBL/GenBank/DDBJ databases">
        <title>The genome draft of YIM 96095.</title>
        <authorList>
            <person name="Tang S.-K."/>
            <person name="Chunyu W.-X."/>
            <person name="Feng Y.-Z."/>
        </authorList>
    </citation>
    <scope>NUCLEOTIDE SEQUENCE [LARGE SCALE GENOMIC DNA]</scope>
    <source>
        <strain evidence="7 8">YIM 96095</strain>
    </source>
</reference>
<feature type="domain" description="Methylamine utilisation protein MauE" evidence="6">
    <location>
        <begin position="26"/>
        <end position="156"/>
    </location>
</feature>
<feature type="transmembrane region" description="Helical" evidence="5">
    <location>
        <begin position="94"/>
        <end position="115"/>
    </location>
</feature>
<sequence length="173" mass="18746">MDTRDHPPADTPTVGPWAARWELAQPWVSLLARLGLAGVLGFAAYTKRIPELSIESVEAYQLFPPAVAEFIGYTLPLFEFALALLLVVGLATRYVAAVSGLLMIVFIAGIISAWARGLTIDCGCFGTGGEVTPEETRYGLDIARDVGFLALAGIVMVWPRSPFALDRLFGLYR</sequence>
<feature type="transmembrane region" description="Helical" evidence="5">
    <location>
        <begin position="66"/>
        <end position="88"/>
    </location>
</feature>
<evidence type="ECO:0000313" key="8">
    <source>
        <dbReference type="Proteomes" id="UP000269198"/>
    </source>
</evidence>
<proteinExistence type="predicted"/>
<dbReference type="GO" id="GO:0030416">
    <property type="term" value="P:methylamine metabolic process"/>
    <property type="evidence" value="ECO:0007669"/>
    <property type="project" value="InterPro"/>
</dbReference>